<evidence type="ECO:0000313" key="3">
    <source>
        <dbReference type="EMBL" id="MBB3101846.1"/>
    </source>
</evidence>
<sequence length="60" mass="7205">MPWYIWLIILVTLGSIIGSLLMLRKTAQRIPLTQEQKERIAKRNAQLDAEEEREKRERDR</sequence>
<accession>A0A839T008</accession>
<gene>
    <name evidence="3" type="ORF">FHR87_000206</name>
</gene>
<dbReference type="EMBL" id="JACHXI010000001">
    <property type="protein sequence ID" value="MBB3101846.1"/>
    <property type="molecule type" value="Genomic_DNA"/>
</dbReference>
<dbReference type="Pfam" id="PF11446">
    <property type="entry name" value="DUF2897"/>
    <property type="match status" value="1"/>
</dbReference>
<feature type="region of interest" description="Disordered" evidence="1">
    <location>
        <begin position="38"/>
        <end position="60"/>
    </location>
</feature>
<comment type="caution">
    <text evidence="3">The sequence shown here is derived from an EMBL/GenBank/DDBJ whole genome shotgun (WGS) entry which is preliminary data.</text>
</comment>
<organism evidence="3 4">
    <name type="scientific">Azomonas macrocytogenes</name>
    <name type="common">Azotobacter macrocytogenes</name>
    <dbReference type="NCBI Taxonomy" id="69962"/>
    <lineage>
        <taxon>Bacteria</taxon>
        <taxon>Pseudomonadati</taxon>
        <taxon>Pseudomonadota</taxon>
        <taxon>Gammaproteobacteria</taxon>
        <taxon>Pseudomonadales</taxon>
        <taxon>Pseudomonadaceae</taxon>
        <taxon>Azomonas</taxon>
    </lineage>
</organism>
<dbReference type="InterPro" id="IPR021550">
    <property type="entry name" value="DUF2897"/>
</dbReference>
<dbReference type="Proteomes" id="UP000549250">
    <property type="component" value="Unassembled WGS sequence"/>
</dbReference>
<evidence type="ECO:0000313" key="4">
    <source>
        <dbReference type="Proteomes" id="UP000549250"/>
    </source>
</evidence>
<feature type="transmembrane region" description="Helical" evidence="2">
    <location>
        <begin position="6"/>
        <end position="23"/>
    </location>
</feature>
<keyword evidence="2" id="KW-0812">Transmembrane</keyword>
<evidence type="ECO:0000256" key="1">
    <source>
        <dbReference type="SAM" id="MobiDB-lite"/>
    </source>
</evidence>
<keyword evidence="2" id="KW-1133">Transmembrane helix</keyword>
<proteinExistence type="predicted"/>
<dbReference type="RefSeq" id="WP_183164833.1">
    <property type="nucleotide sequence ID" value="NZ_JACHXI010000001.1"/>
</dbReference>
<reference evidence="3 4" key="1">
    <citation type="submission" date="2020-08" db="EMBL/GenBank/DDBJ databases">
        <title>Genomic Encyclopedia of Type Strains, Phase III (KMG-III): the genomes of soil and plant-associated and newly described type strains.</title>
        <authorList>
            <person name="Whitman W."/>
        </authorList>
    </citation>
    <scope>NUCLEOTIDE SEQUENCE [LARGE SCALE GENOMIC DNA]</scope>
    <source>
        <strain evidence="3 4">CECT 4462</strain>
    </source>
</reference>
<dbReference type="AlphaFoldDB" id="A0A839T008"/>
<protein>
    <submittedName>
        <fullName evidence="3">Heme exporter protein D</fullName>
    </submittedName>
</protein>
<keyword evidence="2" id="KW-0472">Membrane</keyword>
<name>A0A839T008_AZOMA</name>
<evidence type="ECO:0000256" key="2">
    <source>
        <dbReference type="SAM" id="Phobius"/>
    </source>
</evidence>
<keyword evidence="4" id="KW-1185">Reference proteome</keyword>